<dbReference type="Proteomes" id="UP000663852">
    <property type="component" value="Unassembled WGS sequence"/>
</dbReference>
<dbReference type="OrthoDB" id="10266080at2759"/>
<feature type="compositionally biased region" description="Low complexity" evidence="1">
    <location>
        <begin position="260"/>
        <end position="274"/>
    </location>
</feature>
<accession>A0A813Q3T1</accession>
<feature type="compositionally biased region" description="Polar residues" evidence="1">
    <location>
        <begin position="687"/>
        <end position="696"/>
    </location>
</feature>
<organism evidence="3 4">
    <name type="scientific">Adineta ricciae</name>
    <name type="common">Rotifer</name>
    <dbReference type="NCBI Taxonomy" id="249248"/>
    <lineage>
        <taxon>Eukaryota</taxon>
        <taxon>Metazoa</taxon>
        <taxon>Spiralia</taxon>
        <taxon>Gnathifera</taxon>
        <taxon>Rotifera</taxon>
        <taxon>Eurotatoria</taxon>
        <taxon>Bdelloidea</taxon>
        <taxon>Adinetida</taxon>
        <taxon>Adinetidae</taxon>
        <taxon>Adineta</taxon>
    </lineage>
</organism>
<dbReference type="InterPro" id="IPR043153">
    <property type="entry name" value="DENN_C"/>
</dbReference>
<gene>
    <name evidence="3" type="ORF">EDS130_LOCUS2833</name>
</gene>
<dbReference type="InterPro" id="IPR051942">
    <property type="entry name" value="DENN_domain_containing_2"/>
</dbReference>
<comment type="caution">
    <text evidence="3">The sequence shown here is derived from an EMBL/GenBank/DDBJ whole genome shotgun (WGS) entry which is preliminary data.</text>
</comment>
<dbReference type="Gene3D" id="3.40.50.11500">
    <property type="match status" value="1"/>
</dbReference>
<feature type="region of interest" description="Disordered" evidence="1">
    <location>
        <begin position="687"/>
        <end position="722"/>
    </location>
</feature>
<sequence length="1223" mass="138816">MKTQRELDTNVIRSDTRLRESVRSLPRGHFQQIKQMFDKPSCSTKKLATIYEQQQQQQKSFPSHVLLRLPVTDDEKLKHATNNDENKLTVNKPSVEDLYRDYLAEYQAFRLKLTNEYLEHKTMYPTKQDKLLLTQSTSLPHENHSNKETLSYSSSLPLHSSSSDTEESMLITSELNKKPRQLSTSTAVNYTDSYDSSPSNHLNRAGSSRQYVSSIQRAVDMNANPSTITPSAIFSPLKVNPSTTFHEPYDTVQSSRRFHSSTSLSSTGYDSNSSPSMKSKRNSIATNNSSNDCLVHSTYSSSSSSSPSSDDQQQQVSKPWIQQTSPTSFTRIHDETNNEAADEPSPLISRTQIKLNQPVFEQRPSPQVRYAVVRNATFTVESPSTSLAVHEPVIGNKKAHNSSYTVQTTSFADSPDSSMVDKKIRRWNNVYSDRRELVSALNKTKKYPLATTASTGFAVVQLDNSQQQQPQKSIVSDPINERDESPVSAPNDPVFDRLPPKKPPRTFKTENKTERKLQANDQKVPTSLDNNSSLFDLGARSISCMNLTAGATPTGLSSPLGVLPSKHDHYQMPRRSSVTSEKISSNTSRNGNVYEELRNASSSTTLIKITDSPQVLVNSSESSKANANHHILRTPTTKSKMAQPSLTVKSVMKKGVSEPNLAKTSSNKSAFSPRGILERFRRLLPLSSSKQSLNEKSNNPNDSDDSTSTSSETTDNIRTSRLDHVSRVKTVYDSLGNTSHMSSLLTDPNLDNSVNELTTLYEYVVHIVPEQEIGYFSHGTGCLLSSNFQTLQQMSTSTSVRFKYPPDANDEARLKHFCFPDQHDANNNPLLLTKKTTQEYFRFILTNMHGTRQYGYCSRFFHKGTLNALCIVSPYDMIEIYEKILSTTTELFISYKDDDARRFLEEIYPHQLPARGDTIHIDTTTVGLYTLRCEEDRRKELIDSVILLSLSTETIIKIFSAILYEQKLIFIGNEIGPLTRLINTLICLMYPFSWPHTYVPILPALMLDIIQAPTPYIVGILRSCESYLSANDDLLTQDNSDIIIVDIDHDRIRSINDYATGGSVDTLHSLPLAHAEPARFQILPKIFKIELKQEISLLRKTKLSLSLDECQQRLRDVFMSIFVQSCYNYREYYYESFRREDFLQSKQHTIELFLEWFTRTQIFELFIRQKFEFNQSNQFGRTFDVACEKYSKTMNKQISTQRITAKSVKRKSATRTNKQENRF</sequence>
<feature type="compositionally biased region" description="Polar residues" evidence="1">
    <location>
        <begin position="282"/>
        <end position="292"/>
    </location>
</feature>
<name>A0A813Q3T1_ADIRI</name>
<dbReference type="PANTHER" id="PTHR15288">
    <property type="entry name" value="DENN DOMAIN-CONTAINING PROTEIN 2"/>
    <property type="match status" value="1"/>
</dbReference>
<dbReference type="EMBL" id="CAJNOJ010000007">
    <property type="protein sequence ID" value="CAF0761568.1"/>
    <property type="molecule type" value="Genomic_DNA"/>
</dbReference>
<feature type="compositionally biased region" description="Polar residues" evidence="1">
    <location>
        <begin position="463"/>
        <end position="474"/>
    </location>
</feature>
<feature type="compositionally biased region" description="Polar residues" evidence="1">
    <location>
        <begin position="634"/>
        <end position="645"/>
    </location>
</feature>
<reference evidence="3" key="1">
    <citation type="submission" date="2021-02" db="EMBL/GenBank/DDBJ databases">
        <authorList>
            <person name="Nowell W R."/>
        </authorList>
    </citation>
    <scope>NUCLEOTIDE SEQUENCE</scope>
</reference>
<dbReference type="InterPro" id="IPR005113">
    <property type="entry name" value="uDENN_dom"/>
</dbReference>
<evidence type="ECO:0000313" key="3">
    <source>
        <dbReference type="EMBL" id="CAF0761568.1"/>
    </source>
</evidence>
<feature type="compositionally biased region" description="Low complexity" evidence="1">
    <location>
        <begin position="697"/>
        <end position="716"/>
    </location>
</feature>
<dbReference type="PANTHER" id="PTHR15288:SF0">
    <property type="entry name" value="UDENN DOMAIN-CONTAINING PROTEIN"/>
    <property type="match status" value="1"/>
</dbReference>
<feature type="domain" description="UDENN" evidence="2">
    <location>
        <begin position="781"/>
        <end position="1178"/>
    </location>
</feature>
<dbReference type="Gene3D" id="3.30.450.200">
    <property type="match status" value="1"/>
</dbReference>
<feature type="region of interest" description="Disordered" evidence="1">
    <location>
        <begin position="245"/>
        <end position="327"/>
    </location>
</feature>
<feature type="compositionally biased region" description="Polar residues" evidence="1">
    <location>
        <begin position="181"/>
        <end position="209"/>
    </location>
</feature>
<dbReference type="InterPro" id="IPR037516">
    <property type="entry name" value="Tripartite_DENN"/>
</dbReference>
<protein>
    <recommendedName>
        <fullName evidence="2">UDENN domain-containing protein</fullName>
    </recommendedName>
</protein>
<evidence type="ECO:0000256" key="1">
    <source>
        <dbReference type="SAM" id="MobiDB-lite"/>
    </source>
</evidence>
<proteinExistence type="predicted"/>
<feature type="region of interest" description="Disordered" evidence="1">
    <location>
        <begin position="140"/>
        <end position="209"/>
    </location>
</feature>
<feature type="compositionally biased region" description="Basic and acidic residues" evidence="1">
    <location>
        <begin position="507"/>
        <end position="518"/>
    </location>
</feature>
<dbReference type="SMART" id="SM00800">
    <property type="entry name" value="uDENN"/>
    <property type="match status" value="1"/>
</dbReference>
<feature type="compositionally biased region" description="Low complexity" evidence="1">
    <location>
        <begin position="150"/>
        <end position="163"/>
    </location>
</feature>
<dbReference type="Pfam" id="PF03456">
    <property type="entry name" value="uDENN"/>
    <property type="match status" value="1"/>
</dbReference>
<dbReference type="InterPro" id="IPR001194">
    <property type="entry name" value="cDENN_dom"/>
</dbReference>
<dbReference type="AlphaFoldDB" id="A0A813Q3T1"/>
<feature type="compositionally biased region" description="Low complexity" evidence="1">
    <location>
        <begin position="300"/>
        <end position="317"/>
    </location>
</feature>
<feature type="region of interest" description="Disordered" evidence="1">
    <location>
        <begin position="618"/>
        <end position="645"/>
    </location>
</feature>
<evidence type="ECO:0000259" key="2">
    <source>
        <dbReference type="PROSITE" id="PS50211"/>
    </source>
</evidence>
<feature type="region of interest" description="Disordered" evidence="1">
    <location>
        <begin position="463"/>
        <end position="528"/>
    </location>
</feature>
<dbReference type="PROSITE" id="PS50211">
    <property type="entry name" value="DENN"/>
    <property type="match status" value="1"/>
</dbReference>
<feature type="compositionally biased region" description="Polar residues" evidence="1">
    <location>
        <begin position="519"/>
        <end position="528"/>
    </location>
</feature>
<dbReference type="SMART" id="SM00799">
    <property type="entry name" value="DENN"/>
    <property type="match status" value="1"/>
</dbReference>
<dbReference type="Pfam" id="PF02141">
    <property type="entry name" value="DENN"/>
    <property type="match status" value="1"/>
</dbReference>
<evidence type="ECO:0000313" key="4">
    <source>
        <dbReference type="Proteomes" id="UP000663852"/>
    </source>
</evidence>